<reference evidence="6 7" key="1">
    <citation type="submission" date="2018-04" db="EMBL/GenBank/DDBJ databases">
        <title>Genomic Encyclopedia of Archaeal and Bacterial Type Strains, Phase II (KMG-II): from individual species to whole genera.</title>
        <authorList>
            <person name="Goeker M."/>
        </authorList>
    </citation>
    <scope>NUCLEOTIDE SEQUENCE [LARGE SCALE GENOMIC DNA]</scope>
    <source>
        <strain evidence="6 7">DSM 45169</strain>
    </source>
</reference>
<feature type="region of interest" description="Disordered" evidence="3">
    <location>
        <begin position="327"/>
        <end position="347"/>
    </location>
</feature>
<proteinExistence type="predicted"/>
<feature type="chain" id="PRO_5038354296" evidence="4">
    <location>
        <begin position="27"/>
        <end position="347"/>
    </location>
</feature>
<dbReference type="PROSITE" id="PS50198">
    <property type="entry name" value="PPIC_PPIASE_2"/>
    <property type="match status" value="1"/>
</dbReference>
<dbReference type="EMBL" id="PZZP01000003">
    <property type="protein sequence ID" value="PTM54815.1"/>
    <property type="molecule type" value="Genomic_DNA"/>
</dbReference>
<dbReference type="RefSeq" id="WP_170105664.1">
    <property type="nucleotide sequence ID" value="NZ_PZZP01000003.1"/>
</dbReference>
<dbReference type="InterPro" id="IPR027304">
    <property type="entry name" value="Trigger_fact/SurA_dom_sf"/>
</dbReference>
<dbReference type="Gene3D" id="3.10.50.40">
    <property type="match status" value="1"/>
</dbReference>
<evidence type="ECO:0000313" key="7">
    <source>
        <dbReference type="Proteomes" id="UP000241639"/>
    </source>
</evidence>
<gene>
    <name evidence="6" type="ORF">C8J48_3469</name>
</gene>
<feature type="compositionally biased region" description="Basic and acidic residues" evidence="3">
    <location>
        <begin position="205"/>
        <end position="250"/>
    </location>
</feature>
<sequence length="347" mass="39661">MQRLKKRLLTSLSVLLALSLFLVGCGSDEDKAEDTENPMGQAEPLPTDSKKVVAEYEGGKVTEGELNRYINLMVFFQPQLAMMTESPEAKGELVKQQIAEMEIAKQVKDEKKYEEEADEVIKQFEESVKEQPAQEGQEKQDPDTILKESGITKKDLRNFLIQNNKVTAYLEGQVKEKDLKKEYEESDAYYTIELNHVLISTQEGEDGKKRSDKEAKKRAEDVKKKLEDGGKWSDIAKKYSDDPGSKESAGKYEGTPDQWVPEFSEAAMEQPLKEIGDPVKTDYGYHVIRVNKREKQAYDDVKEDIKRNKVQEGFQTFIDEEVKLSKVDIPGLKQDTENDDEQKKDKE</sequence>
<evidence type="ECO:0000256" key="2">
    <source>
        <dbReference type="SAM" id="Coils"/>
    </source>
</evidence>
<protein>
    <submittedName>
        <fullName evidence="6">Foldase protein PrsA</fullName>
    </submittedName>
</protein>
<dbReference type="Pfam" id="PF13616">
    <property type="entry name" value="Rotamase_3"/>
    <property type="match status" value="1"/>
</dbReference>
<evidence type="ECO:0000259" key="5">
    <source>
        <dbReference type="PROSITE" id="PS50198"/>
    </source>
</evidence>
<dbReference type="InterPro" id="IPR046357">
    <property type="entry name" value="PPIase_dom_sf"/>
</dbReference>
<keyword evidence="4" id="KW-0732">Signal</keyword>
<dbReference type="SUPFAM" id="SSF54534">
    <property type="entry name" value="FKBP-like"/>
    <property type="match status" value="1"/>
</dbReference>
<dbReference type="GO" id="GO:0003755">
    <property type="term" value="F:peptidyl-prolyl cis-trans isomerase activity"/>
    <property type="evidence" value="ECO:0007669"/>
    <property type="project" value="UniProtKB-KW"/>
</dbReference>
<dbReference type="PROSITE" id="PS51257">
    <property type="entry name" value="PROKAR_LIPOPROTEIN"/>
    <property type="match status" value="1"/>
</dbReference>
<dbReference type="InterPro" id="IPR050245">
    <property type="entry name" value="PrsA_foldase"/>
</dbReference>
<dbReference type="AlphaFoldDB" id="A0A2T4Z226"/>
<accession>A0A2T4Z226</accession>
<feature type="region of interest" description="Disordered" evidence="3">
    <location>
        <begin position="202"/>
        <end position="257"/>
    </location>
</feature>
<keyword evidence="7" id="KW-1185">Reference proteome</keyword>
<keyword evidence="1" id="KW-0697">Rotamase</keyword>
<dbReference type="SUPFAM" id="SSF109998">
    <property type="entry name" value="Triger factor/SurA peptide-binding domain-like"/>
    <property type="match status" value="1"/>
</dbReference>
<evidence type="ECO:0000256" key="4">
    <source>
        <dbReference type="SAM" id="SignalP"/>
    </source>
</evidence>
<keyword evidence="2" id="KW-0175">Coiled coil</keyword>
<feature type="coiled-coil region" evidence="2">
    <location>
        <begin position="103"/>
        <end position="130"/>
    </location>
</feature>
<feature type="domain" description="PpiC" evidence="5">
    <location>
        <begin position="189"/>
        <end position="292"/>
    </location>
</feature>
<dbReference type="Proteomes" id="UP000241639">
    <property type="component" value="Unassembled WGS sequence"/>
</dbReference>
<comment type="caution">
    <text evidence="6">The sequence shown here is derived from an EMBL/GenBank/DDBJ whole genome shotgun (WGS) entry which is preliminary data.</text>
</comment>
<dbReference type="PANTHER" id="PTHR47245:SF2">
    <property type="entry name" value="PEPTIDYL-PROLYL CIS-TRANS ISOMERASE HP_0175-RELATED"/>
    <property type="match status" value="1"/>
</dbReference>
<keyword evidence="1" id="KW-0413">Isomerase</keyword>
<feature type="signal peptide" evidence="4">
    <location>
        <begin position="1"/>
        <end position="26"/>
    </location>
</feature>
<evidence type="ECO:0000256" key="3">
    <source>
        <dbReference type="SAM" id="MobiDB-lite"/>
    </source>
</evidence>
<dbReference type="PANTHER" id="PTHR47245">
    <property type="entry name" value="PEPTIDYLPROLYL ISOMERASE"/>
    <property type="match status" value="1"/>
</dbReference>
<evidence type="ECO:0000313" key="6">
    <source>
        <dbReference type="EMBL" id="PTM54815.1"/>
    </source>
</evidence>
<dbReference type="InterPro" id="IPR000297">
    <property type="entry name" value="PPIase_PpiC"/>
</dbReference>
<name>A0A2T4Z226_9BACL</name>
<evidence type="ECO:0000256" key="1">
    <source>
        <dbReference type="PROSITE-ProRule" id="PRU00278"/>
    </source>
</evidence>
<organism evidence="6 7">
    <name type="scientific">Desmospora activa DSM 45169</name>
    <dbReference type="NCBI Taxonomy" id="1121389"/>
    <lineage>
        <taxon>Bacteria</taxon>
        <taxon>Bacillati</taxon>
        <taxon>Bacillota</taxon>
        <taxon>Bacilli</taxon>
        <taxon>Bacillales</taxon>
        <taxon>Thermoactinomycetaceae</taxon>
        <taxon>Desmospora</taxon>
    </lineage>
</organism>